<reference evidence="11" key="1">
    <citation type="submission" date="2020-03" db="EMBL/GenBank/DDBJ databases">
        <title>Spirochaetal bacteria isolated from arthropods constitute a novel genus Entomospira genus novum within the order Spirochaetales.</title>
        <authorList>
            <person name="Grana-Miraglia L."/>
            <person name="Sikutova S."/>
            <person name="Fingerle V."/>
            <person name="Sing A."/>
            <person name="Castillo-Ramirez S."/>
            <person name="Margos G."/>
            <person name="Rudolf I."/>
        </authorList>
    </citation>
    <scope>NUCLEOTIDE SEQUENCE</scope>
    <source>
        <strain evidence="11">BR149</strain>
    </source>
</reference>
<keyword evidence="6 10" id="KW-1133">Transmembrane helix</keyword>
<feature type="transmembrane region" description="Helical" evidence="10">
    <location>
        <begin position="432"/>
        <end position="450"/>
    </location>
</feature>
<gene>
    <name evidence="11" type="ORF">HCT48_00370</name>
</gene>
<feature type="transmembrane region" description="Helical" evidence="10">
    <location>
        <begin position="198"/>
        <end position="223"/>
    </location>
</feature>
<dbReference type="GO" id="GO:0015297">
    <property type="term" value="F:antiporter activity"/>
    <property type="evidence" value="ECO:0007669"/>
    <property type="project" value="UniProtKB-KW"/>
</dbReference>
<keyword evidence="3" id="KW-0050">Antiport</keyword>
<dbReference type="GO" id="GO:0006811">
    <property type="term" value="P:monoatomic ion transport"/>
    <property type="evidence" value="ECO:0007669"/>
    <property type="project" value="UniProtKB-KW"/>
</dbReference>
<evidence type="ECO:0000313" key="11">
    <source>
        <dbReference type="EMBL" id="NIZ68678.1"/>
    </source>
</evidence>
<evidence type="ECO:0000256" key="6">
    <source>
        <dbReference type="ARBA" id="ARBA00022989"/>
    </source>
</evidence>
<proteinExistence type="predicted"/>
<dbReference type="InterPro" id="IPR048279">
    <property type="entry name" value="MdtK-like"/>
</dbReference>
<dbReference type="NCBIfam" id="TIGR00797">
    <property type="entry name" value="matE"/>
    <property type="match status" value="1"/>
</dbReference>
<evidence type="ECO:0000256" key="3">
    <source>
        <dbReference type="ARBA" id="ARBA00022449"/>
    </source>
</evidence>
<evidence type="ECO:0000256" key="1">
    <source>
        <dbReference type="ARBA" id="ARBA00004651"/>
    </source>
</evidence>
<evidence type="ECO:0000256" key="4">
    <source>
        <dbReference type="ARBA" id="ARBA00022475"/>
    </source>
</evidence>
<evidence type="ECO:0000256" key="2">
    <source>
        <dbReference type="ARBA" id="ARBA00022448"/>
    </source>
</evidence>
<dbReference type="InterPro" id="IPR002528">
    <property type="entry name" value="MATE_fam"/>
</dbReference>
<dbReference type="AlphaFoldDB" id="A0A968KV31"/>
<feature type="transmembrane region" description="Helical" evidence="10">
    <location>
        <begin position="20"/>
        <end position="40"/>
    </location>
</feature>
<dbReference type="InterPro" id="IPR050222">
    <property type="entry name" value="MATE_MdtK"/>
</dbReference>
<feature type="transmembrane region" description="Helical" evidence="10">
    <location>
        <begin position="368"/>
        <end position="389"/>
    </location>
</feature>
<keyword evidence="5 10" id="KW-0812">Transmembrane</keyword>
<keyword evidence="8 10" id="KW-0472">Membrane</keyword>
<dbReference type="PANTHER" id="PTHR43298:SF2">
    <property type="entry name" value="FMN_FAD EXPORTER YEEO-RELATED"/>
    <property type="match status" value="1"/>
</dbReference>
<feature type="transmembrane region" description="Helical" evidence="10">
    <location>
        <begin position="92"/>
        <end position="119"/>
    </location>
</feature>
<keyword evidence="7" id="KW-0406">Ion transport</keyword>
<dbReference type="EMBL" id="JAATLM010000001">
    <property type="protein sequence ID" value="NIZ68678.1"/>
    <property type="molecule type" value="Genomic_DNA"/>
</dbReference>
<name>A0A968KV31_9SPIO</name>
<feature type="transmembrane region" description="Helical" evidence="10">
    <location>
        <begin position="52"/>
        <end position="71"/>
    </location>
</feature>
<dbReference type="PANTHER" id="PTHR43298">
    <property type="entry name" value="MULTIDRUG RESISTANCE PROTEIN NORM-RELATED"/>
    <property type="match status" value="1"/>
</dbReference>
<accession>A0A968KV31</accession>
<evidence type="ECO:0000256" key="10">
    <source>
        <dbReference type="SAM" id="Phobius"/>
    </source>
</evidence>
<dbReference type="Pfam" id="PF01554">
    <property type="entry name" value="MatE"/>
    <property type="match status" value="2"/>
</dbReference>
<dbReference type="CDD" id="cd13133">
    <property type="entry name" value="MATE_like_7"/>
    <property type="match status" value="1"/>
</dbReference>
<feature type="transmembrane region" description="Helical" evidence="10">
    <location>
        <begin position="290"/>
        <end position="308"/>
    </location>
</feature>
<feature type="transmembrane region" description="Helical" evidence="10">
    <location>
        <begin position="139"/>
        <end position="158"/>
    </location>
</feature>
<dbReference type="PIRSF" id="PIRSF006603">
    <property type="entry name" value="DinF"/>
    <property type="match status" value="1"/>
</dbReference>
<feature type="transmembrane region" description="Helical" evidence="10">
    <location>
        <begin position="170"/>
        <end position="192"/>
    </location>
</feature>
<evidence type="ECO:0000313" key="12">
    <source>
        <dbReference type="Proteomes" id="UP000778951"/>
    </source>
</evidence>
<protein>
    <recommendedName>
        <fullName evidence="9">Multidrug-efflux transporter</fullName>
    </recommendedName>
</protein>
<sequence>MDAIVDKYHTDQERTSYSRLLKVAIPMVIQGLMFSVMLLVDRIFVGNYDVMYLAAASTAGGLATAFGFFTGETVGFANNIVAQYYGAKRKNMLAAPVWAGLFLASIFAVLLVITLPLTQKIFEFSFFGHEEALIKAEQVYFRYIILMYAVMLFQRALLSYFIGIGQTYKMMIVMVAGNLSNILFDWLLIFGVGPFPEMGIAGAGLASLISAVVSLLIAIWFFVDAKRVQEDMLRPRFQPEIIKRLFLLGLPAGLQVGLEMLGFTVMQMFLGKISTAALAASAVSFGLQNIVYSPTTSVANAGAILIGQERGALRMHNFRLILRKVMIIGSVYSLLMLFIMWRFPEQLITIFDSGDSADPELLAETKHIARYFLLITGLWLVPDVFFNTYMQTLKALGDSRFISITMIIMVFALITLPAVFLSGIDAAWPKYVIYGMTIIYVIILWIIFGLRYRSGKWKDNHVID</sequence>
<evidence type="ECO:0000256" key="8">
    <source>
        <dbReference type="ARBA" id="ARBA00023136"/>
    </source>
</evidence>
<feature type="transmembrane region" description="Helical" evidence="10">
    <location>
        <begin position="320"/>
        <end position="341"/>
    </location>
</feature>
<keyword evidence="4" id="KW-1003">Cell membrane</keyword>
<evidence type="ECO:0000256" key="9">
    <source>
        <dbReference type="ARBA" id="ARBA00031636"/>
    </source>
</evidence>
<dbReference type="GO" id="GO:0042910">
    <property type="term" value="F:xenobiotic transmembrane transporter activity"/>
    <property type="evidence" value="ECO:0007669"/>
    <property type="project" value="InterPro"/>
</dbReference>
<dbReference type="GO" id="GO:0005886">
    <property type="term" value="C:plasma membrane"/>
    <property type="evidence" value="ECO:0007669"/>
    <property type="project" value="UniProtKB-SubCell"/>
</dbReference>
<dbReference type="Proteomes" id="UP000778951">
    <property type="component" value="Unassembled WGS sequence"/>
</dbReference>
<organism evidence="11 12">
    <name type="scientific">Entomospira culicis</name>
    <dbReference type="NCBI Taxonomy" id="2719989"/>
    <lineage>
        <taxon>Bacteria</taxon>
        <taxon>Pseudomonadati</taxon>
        <taxon>Spirochaetota</taxon>
        <taxon>Spirochaetia</taxon>
        <taxon>Spirochaetales</taxon>
        <taxon>Spirochaetaceae</taxon>
        <taxon>Entomospira</taxon>
    </lineage>
</organism>
<evidence type="ECO:0000256" key="7">
    <source>
        <dbReference type="ARBA" id="ARBA00023065"/>
    </source>
</evidence>
<comment type="subcellular location">
    <subcellularLocation>
        <location evidence="1">Cell membrane</location>
        <topology evidence="1">Multi-pass membrane protein</topology>
    </subcellularLocation>
</comment>
<feature type="transmembrane region" description="Helical" evidence="10">
    <location>
        <begin position="401"/>
        <end position="420"/>
    </location>
</feature>
<dbReference type="RefSeq" id="WP_167694762.1">
    <property type="nucleotide sequence ID" value="NZ_CP118181.1"/>
</dbReference>
<feature type="transmembrane region" description="Helical" evidence="10">
    <location>
        <begin position="244"/>
        <end position="270"/>
    </location>
</feature>
<keyword evidence="2" id="KW-0813">Transport</keyword>
<comment type="caution">
    <text evidence="11">The sequence shown here is derived from an EMBL/GenBank/DDBJ whole genome shotgun (WGS) entry which is preliminary data.</text>
</comment>
<keyword evidence="12" id="KW-1185">Reference proteome</keyword>
<evidence type="ECO:0000256" key="5">
    <source>
        <dbReference type="ARBA" id="ARBA00022692"/>
    </source>
</evidence>